<organism evidence="1 2">
    <name type="scientific">Oesophagostomum dentatum</name>
    <name type="common">Nodular worm</name>
    <dbReference type="NCBI Taxonomy" id="61180"/>
    <lineage>
        <taxon>Eukaryota</taxon>
        <taxon>Metazoa</taxon>
        <taxon>Ecdysozoa</taxon>
        <taxon>Nematoda</taxon>
        <taxon>Chromadorea</taxon>
        <taxon>Rhabditida</taxon>
        <taxon>Rhabditina</taxon>
        <taxon>Rhabditomorpha</taxon>
        <taxon>Strongyloidea</taxon>
        <taxon>Strongylidae</taxon>
        <taxon>Oesophagostomum</taxon>
    </lineage>
</organism>
<proteinExistence type="predicted"/>
<dbReference type="AlphaFoldDB" id="A0A0B1T6V8"/>
<keyword evidence="2" id="KW-1185">Reference proteome</keyword>
<protein>
    <submittedName>
        <fullName evidence="1">Uncharacterized protein</fullName>
    </submittedName>
</protein>
<evidence type="ECO:0000313" key="1">
    <source>
        <dbReference type="EMBL" id="KHJ91876.1"/>
    </source>
</evidence>
<dbReference type="EMBL" id="KN551739">
    <property type="protein sequence ID" value="KHJ91876.1"/>
    <property type="molecule type" value="Genomic_DNA"/>
</dbReference>
<accession>A0A0B1T6V8</accession>
<name>A0A0B1T6V8_OESDE</name>
<reference evidence="1 2" key="1">
    <citation type="submission" date="2014-03" db="EMBL/GenBank/DDBJ databases">
        <title>Draft genome of the hookworm Oesophagostomum dentatum.</title>
        <authorList>
            <person name="Mitreva M."/>
        </authorList>
    </citation>
    <scope>NUCLEOTIDE SEQUENCE [LARGE SCALE GENOMIC DNA]</scope>
    <source>
        <strain evidence="1 2">OD-Hann</strain>
    </source>
</reference>
<sequence length="33" mass="3824">MLSIVTVMCAVPFFVDPAKIWIQKHILFLYVSL</sequence>
<evidence type="ECO:0000313" key="2">
    <source>
        <dbReference type="Proteomes" id="UP000053660"/>
    </source>
</evidence>
<gene>
    <name evidence="1" type="ORF">OESDEN_08245</name>
</gene>
<dbReference type="Proteomes" id="UP000053660">
    <property type="component" value="Unassembled WGS sequence"/>
</dbReference>